<accession>A0ABT3ZRY5</accession>
<sequence>MRVAIHPSSTFLSCPRSHNSLVPCRLAPAKQQVLLLSHAAIDTVALRRHANLQAVRMGHGGPDQIETLAAVLLLVGTLADAGNGDLAQDIDETAKTALTDAVRRGNLEARWEIDAAGLDALVAASSPSQRGCLTRLPSPCR</sequence>
<organism evidence="1 2">
    <name type="scientific">Robbsia betulipollinis</name>
    <dbReference type="NCBI Taxonomy" id="2981849"/>
    <lineage>
        <taxon>Bacteria</taxon>
        <taxon>Pseudomonadati</taxon>
        <taxon>Pseudomonadota</taxon>
        <taxon>Betaproteobacteria</taxon>
        <taxon>Burkholderiales</taxon>
        <taxon>Burkholderiaceae</taxon>
        <taxon>Robbsia</taxon>
    </lineage>
</organism>
<comment type="caution">
    <text evidence="1">The sequence shown here is derived from an EMBL/GenBank/DDBJ whole genome shotgun (WGS) entry which is preliminary data.</text>
</comment>
<dbReference type="EMBL" id="JAPMXC010000010">
    <property type="protein sequence ID" value="MCY0389314.1"/>
    <property type="molecule type" value="Genomic_DNA"/>
</dbReference>
<dbReference type="Proteomes" id="UP001082899">
    <property type="component" value="Unassembled WGS sequence"/>
</dbReference>
<gene>
    <name evidence="1" type="ORF">OVY01_19400</name>
</gene>
<evidence type="ECO:0000313" key="1">
    <source>
        <dbReference type="EMBL" id="MCY0389314.1"/>
    </source>
</evidence>
<reference evidence="1" key="1">
    <citation type="submission" date="2022-11" db="EMBL/GenBank/DDBJ databases">
        <title>Robbsia betulipollinis sp. nov., isolated from pollen of birch (Betula pendula).</title>
        <authorList>
            <person name="Shi H."/>
            <person name="Ambika Manirajan B."/>
            <person name="Ratering S."/>
            <person name="Geissler-Plaum R."/>
            <person name="Schnell S."/>
        </authorList>
    </citation>
    <scope>NUCLEOTIDE SEQUENCE</scope>
    <source>
        <strain evidence="1">Bb-Pol-6</strain>
    </source>
</reference>
<proteinExistence type="predicted"/>
<dbReference type="RefSeq" id="WP_267849218.1">
    <property type="nucleotide sequence ID" value="NZ_JAPMXC010000010.1"/>
</dbReference>
<evidence type="ECO:0000313" key="2">
    <source>
        <dbReference type="Proteomes" id="UP001082899"/>
    </source>
</evidence>
<name>A0ABT3ZRY5_9BURK</name>
<keyword evidence="2" id="KW-1185">Reference proteome</keyword>
<protein>
    <submittedName>
        <fullName evidence="1">Uncharacterized protein</fullName>
    </submittedName>
</protein>